<evidence type="ECO:0000256" key="1">
    <source>
        <dbReference type="ARBA" id="ARBA00004167"/>
    </source>
</evidence>
<dbReference type="EMBL" id="KQ965740">
    <property type="protein sequence ID" value="KXS18843.1"/>
    <property type="molecule type" value="Genomic_DNA"/>
</dbReference>
<dbReference type="SUPFAM" id="SSF55781">
    <property type="entry name" value="GAF domain-like"/>
    <property type="match status" value="1"/>
</dbReference>
<dbReference type="PANTHER" id="PTHR43642:SF1">
    <property type="entry name" value="HYBRID SIGNAL TRANSDUCTION HISTIDINE KINASE G"/>
    <property type="match status" value="1"/>
</dbReference>
<sequence>MLGYDPGAALGLWMSDLADDPTAKEARKENGMKKSFQMIRQIMMLLKEEKFGSHLMWAPSGTMGHVLKRESGDFAPQSTFRSRICQPSSVEGGGPLHLLDVQNSFANLCIALQPEFRPTGAPDVHAPSGGIYNASAHNPKSVRITASRYTDFTGYRIYEKIDETPNASVFKALRVADNKPVILKALDKDFPTIEDLQRYRAEFHLLRLASHIPGVITAIALETFKNDLTAMVLEDIGGPSIWQWMVGHGLETGSVGNPHDDLDDSRSHLDGDVPLSKLPVEEVLRISLVLGRTLADLHEIPIIHKDITPQNIIWNPQTGEVRLIDFALAFHGRMERPYEMQGTMAWIPPEQTARINRSVDRRSDLFGLGGSMYTMLCGRTPYGTSDPLELLHCVMALDPPPITDEKVPPMLGKIVMKLLKKAPEDRYQSAEGLVADLEYCLECYLRDGTIPEFELGEYDLRALEIPSKLYGREHEIQEIHRSFEDVASRNQPEILMVSGYSGIGKTTIVWEAIGNGLLQRRGNFIKGKFEQMRTQPYHAILRGFGEFLKGLLREEQSVVAAWKQRFERVQTRLSTIIVDLIPELAYFVDATKMENLPAAQALERFSIAFFEFIMVFLEEDRPLVLFLDDMQWADLASLKLIEIVMDNISSNHVLYNYSSHPFLFIGSYRSNEVGPGHPLMNFLDRNRDLGEIQMETINLQPLTHQDVALMIADTVHKPDNDRGLQELASTVFEKAGGNPFYIKQLLTKMYDERMFTQVCDRISRRFAWSWDMTRIRTLGIMENVADILVKTIHDLPEQSRVCLQWAGCFGTTFTLEDLCAMLERSAKVVARDLQTPIDRGLIAPRTFFSSRITDDMNDETVSRLIKSDRPGYVFLHDKIRQAAYSMNTQEELARIHLSIGRVLKARLVQRDDPGAGTGGHQKLIFQVLDNYAKGFDLIKDESELGELSQLSYEAGKQACSTGAYNLGYRYFARALEIKMNLRGNRPLKSQIDPDYRYIFNLHYAAAEAAYLSLQYEETQRLVQLMDSYVENPLDKARVQTLQVRQAMARDKPQETIMRSLLVLDNLGVHIPRDPSTWTIRQLQNKVKAFLKGKTDDDLVNRMETTTEIDNFIISILKDLLTYTLNYEPRLYAAIALNYALITMRTGSGAYGYVIYATILSSLFNDYDGAYRFCKIAIKRIHTSDTKPRTYVYALSFGLDYKESVREGLPLAITAHDLANEHGDSEEMALTALKLGFIAWWGGISVRTFREELAGRIIQTFRIINRPMQQRWIAPYLQGMDCLANDVGDPSRLSGEWMDFDEELEKPASERFEGDATALLISAGIETVLCFLWRDYDRAWRDIVLIKDARKRTQSYRLSDHVPILWYELLVRIRLLGVARSHKLRDQKSLDVEPDVVMSSSELSTSDLALSETGTSLTDDGVMPREWSKIMEVRQLYRIKKELKALKSFADMAEMNHKHRYLLACAELAAYQHDISALQLYEDAAKQAQDRSFYWEYAMIRELQMEFLLSKGNEISAKQLFREAVYYYQKDGVLAKKKHLENLHPNLVQTKVDLFGLPQDRMSTADTGHHGFATVVGGGAGESIDVLSLFKATQAISRQVSFDKLLEMLAGIYLETSGAQRAVFCNVTRGPPRIVAEGFIDNTSESETTRSSTVITGLNDAATGAVHNGKRASVALRGRRTPSTEMSASSVSLRRPSQAAGVESYGPMTSTPPRRPSTHRLPVVSPTEETALGASGAWTATGPPSQMQTQSLPLGYLPSPLTPVKEHVPSNGWIPTTTTQPNGGAYGQATPNGIRRGSATLEAGGNRGVTGRRGSNSNEMLVLKSSRRGSAAGNELLTREPNGEYTTISPSVADTNQARRGSMDDRASRRGSGDADMNHSGALSVRRRESGSDGDQSDERLTPPNVKFALMRRNADSDMLPMSVLNYCLRTKETVVLDNAMTDARFGSDVYSQVTGAVYLEHRNLSGVFTPERLYVLNIMFGQAAVSLENARLYSSINKFVPDDMIAQLNHESVLTVQLGDCIEKDMTVMFSDIRDFTNLSESMNARKTLSFLNAYLSKMQPLIEQNKGIVDKYFGDGILALWNDPDGALDSAIFMQRELQRFNASNLSEKNYHQRETRVGIGFNSGRLMLGAIGARNRIDVSVIGDTVNLGSRVEGLTKFYHVDCLVSEHTYVRLKNPNRFNFRMIDLVRAKGKMEAIKIYELIDGEYDEKLRARKVSIRNIFSEAVNLYQRKNFMSALQKFDECWKLCPEDYCTRMYRDRCKKMLQMIADGVNINNWEPVEIMFDK</sequence>
<dbReference type="SUPFAM" id="SSF56112">
    <property type="entry name" value="Protein kinase-like (PK-like)"/>
    <property type="match status" value="1"/>
</dbReference>
<feature type="compositionally biased region" description="Polar residues" evidence="2">
    <location>
        <begin position="1680"/>
        <end position="1691"/>
    </location>
</feature>
<dbReference type="Gene3D" id="3.30.450.40">
    <property type="match status" value="1"/>
</dbReference>
<feature type="domain" description="Protein kinase" evidence="3">
    <location>
        <begin position="155"/>
        <end position="445"/>
    </location>
</feature>
<dbReference type="InterPro" id="IPR000719">
    <property type="entry name" value="Prot_kinase_dom"/>
</dbReference>
<dbReference type="InterPro" id="IPR011009">
    <property type="entry name" value="Kinase-like_dom_sf"/>
</dbReference>
<keyword evidence="6" id="KW-1185">Reference proteome</keyword>
<dbReference type="CDD" id="cd14014">
    <property type="entry name" value="STKc_PknB_like"/>
    <property type="match status" value="1"/>
</dbReference>
<dbReference type="GO" id="GO:0016020">
    <property type="term" value="C:membrane"/>
    <property type="evidence" value="ECO:0007669"/>
    <property type="project" value="UniProtKB-SubCell"/>
</dbReference>
<dbReference type="InterPro" id="IPR029787">
    <property type="entry name" value="Nucleotide_cyclase"/>
</dbReference>
<dbReference type="InterPro" id="IPR027417">
    <property type="entry name" value="P-loop_NTPase"/>
</dbReference>
<dbReference type="SUPFAM" id="SSF52540">
    <property type="entry name" value="P-loop containing nucleoside triphosphate hydrolases"/>
    <property type="match status" value="1"/>
</dbReference>
<dbReference type="PROSITE" id="PS50011">
    <property type="entry name" value="PROTEIN_KINASE_DOM"/>
    <property type="match status" value="1"/>
</dbReference>
<dbReference type="PANTHER" id="PTHR43642">
    <property type="entry name" value="HYBRID SIGNAL TRANSDUCTION HISTIDINE KINASE G"/>
    <property type="match status" value="1"/>
</dbReference>
<dbReference type="GO" id="GO:0035556">
    <property type="term" value="P:intracellular signal transduction"/>
    <property type="evidence" value="ECO:0007669"/>
    <property type="project" value="InterPro"/>
</dbReference>
<evidence type="ECO:0000259" key="4">
    <source>
        <dbReference type="PROSITE" id="PS50125"/>
    </source>
</evidence>
<feature type="compositionally biased region" description="Basic and acidic residues" evidence="2">
    <location>
        <begin position="1885"/>
        <end position="1900"/>
    </location>
</feature>
<feature type="domain" description="Guanylate cyclase" evidence="4">
    <location>
        <begin position="2027"/>
        <end position="2155"/>
    </location>
</feature>
<proteinExistence type="predicted"/>
<evidence type="ECO:0000256" key="2">
    <source>
        <dbReference type="SAM" id="MobiDB-lite"/>
    </source>
</evidence>
<dbReference type="GO" id="GO:0005524">
    <property type="term" value="F:ATP binding"/>
    <property type="evidence" value="ECO:0007669"/>
    <property type="project" value="InterPro"/>
</dbReference>
<evidence type="ECO:0000313" key="6">
    <source>
        <dbReference type="Proteomes" id="UP000070544"/>
    </source>
</evidence>
<feature type="region of interest" description="Disordered" evidence="2">
    <location>
        <begin position="1676"/>
        <end position="1719"/>
    </location>
</feature>
<dbReference type="InterPro" id="IPR029016">
    <property type="entry name" value="GAF-like_dom_sf"/>
</dbReference>
<dbReference type="PROSITE" id="PS50125">
    <property type="entry name" value="GUANYLATE_CYCLASE_2"/>
    <property type="match status" value="1"/>
</dbReference>
<dbReference type="SMART" id="SM00044">
    <property type="entry name" value="CYCc"/>
    <property type="match status" value="1"/>
</dbReference>
<dbReference type="OrthoDB" id="546632at2759"/>
<dbReference type="CDD" id="cd07302">
    <property type="entry name" value="CHD"/>
    <property type="match status" value="1"/>
</dbReference>
<name>A0A139AQR1_GONPJ</name>
<dbReference type="Pfam" id="PF00211">
    <property type="entry name" value="Guanylate_cyc"/>
    <property type="match status" value="1"/>
</dbReference>
<dbReference type="GO" id="GO:0004672">
    <property type="term" value="F:protein kinase activity"/>
    <property type="evidence" value="ECO:0007669"/>
    <property type="project" value="InterPro"/>
</dbReference>
<dbReference type="SMART" id="SM00220">
    <property type="entry name" value="S_TKc"/>
    <property type="match status" value="1"/>
</dbReference>
<comment type="subcellular location">
    <subcellularLocation>
        <location evidence="1">Membrane</location>
        <topology evidence="1">Single-pass membrane protein</topology>
    </subcellularLocation>
</comment>
<dbReference type="SUPFAM" id="SSF55073">
    <property type="entry name" value="Nucleotide cyclase"/>
    <property type="match status" value="1"/>
</dbReference>
<dbReference type="STRING" id="1344416.A0A139AQR1"/>
<feature type="compositionally biased region" description="Polar residues" evidence="2">
    <location>
        <begin position="1843"/>
        <end position="1858"/>
    </location>
</feature>
<evidence type="ECO:0000313" key="5">
    <source>
        <dbReference type="EMBL" id="KXS18843.1"/>
    </source>
</evidence>
<dbReference type="GO" id="GO:0009190">
    <property type="term" value="P:cyclic nucleotide biosynthetic process"/>
    <property type="evidence" value="ECO:0007669"/>
    <property type="project" value="InterPro"/>
</dbReference>
<dbReference type="InterPro" id="IPR041664">
    <property type="entry name" value="AAA_16"/>
</dbReference>
<feature type="compositionally biased region" description="Basic and acidic residues" evidence="2">
    <location>
        <begin position="1860"/>
        <end position="1876"/>
    </location>
</feature>
<reference evidence="5 6" key="1">
    <citation type="journal article" date="2015" name="Genome Biol. Evol.">
        <title>Phylogenomic analyses indicate that early fungi evolved digesting cell walls of algal ancestors of land plants.</title>
        <authorList>
            <person name="Chang Y."/>
            <person name="Wang S."/>
            <person name="Sekimoto S."/>
            <person name="Aerts A.L."/>
            <person name="Choi C."/>
            <person name="Clum A."/>
            <person name="LaButti K.M."/>
            <person name="Lindquist E.A."/>
            <person name="Yee Ngan C."/>
            <person name="Ohm R.A."/>
            <person name="Salamov A.A."/>
            <person name="Grigoriev I.V."/>
            <person name="Spatafora J.W."/>
            <person name="Berbee M.L."/>
        </authorList>
    </citation>
    <scope>NUCLEOTIDE SEQUENCE [LARGE SCALE GENOMIC DNA]</scope>
    <source>
        <strain evidence="5 6">JEL478</strain>
    </source>
</reference>
<feature type="region of interest" description="Disordered" evidence="2">
    <location>
        <begin position="1773"/>
        <end position="1904"/>
    </location>
</feature>
<dbReference type="InterPro" id="IPR001054">
    <property type="entry name" value="A/G_cyclase"/>
</dbReference>
<dbReference type="Pfam" id="PF13191">
    <property type="entry name" value="AAA_16"/>
    <property type="match status" value="1"/>
</dbReference>
<dbReference type="Gene3D" id="3.30.70.1230">
    <property type="entry name" value="Nucleotide cyclase"/>
    <property type="match status" value="1"/>
</dbReference>
<gene>
    <name evidence="5" type="ORF">M427DRAFT_42141</name>
</gene>
<dbReference type="Gene3D" id="3.40.50.300">
    <property type="entry name" value="P-loop containing nucleotide triphosphate hydrolases"/>
    <property type="match status" value="1"/>
</dbReference>
<evidence type="ECO:0000259" key="3">
    <source>
        <dbReference type="PROSITE" id="PS50011"/>
    </source>
</evidence>
<protein>
    <submittedName>
        <fullName evidence="5">Uncharacterized protein</fullName>
    </submittedName>
</protein>
<dbReference type="Pfam" id="PF00069">
    <property type="entry name" value="Pkinase"/>
    <property type="match status" value="1"/>
</dbReference>
<organism evidence="5 6">
    <name type="scientific">Gonapodya prolifera (strain JEL478)</name>
    <name type="common">Monoblepharis prolifera</name>
    <dbReference type="NCBI Taxonomy" id="1344416"/>
    <lineage>
        <taxon>Eukaryota</taxon>
        <taxon>Fungi</taxon>
        <taxon>Fungi incertae sedis</taxon>
        <taxon>Chytridiomycota</taxon>
        <taxon>Chytridiomycota incertae sedis</taxon>
        <taxon>Monoblepharidomycetes</taxon>
        <taxon>Monoblepharidales</taxon>
        <taxon>Gonapodyaceae</taxon>
        <taxon>Gonapodya</taxon>
    </lineage>
</organism>
<dbReference type="Proteomes" id="UP000070544">
    <property type="component" value="Unassembled WGS sequence"/>
</dbReference>
<accession>A0A139AQR1</accession>
<dbReference type="Gene3D" id="1.10.510.10">
    <property type="entry name" value="Transferase(Phosphotransferase) domain 1"/>
    <property type="match status" value="1"/>
</dbReference>
<dbReference type="InterPro" id="IPR053159">
    <property type="entry name" value="Hybrid_Histidine_Kinase"/>
</dbReference>